<dbReference type="GO" id="GO:0005737">
    <property type="term" value="C:cytoplasm"/>
    <property type="evidence" value="ECO:0007669"/>
    <property type="project" value="TreeGrafter"/>
</dbReference>
<sequence length="335" mass="38324">MNNLPNYYELLDVPPDATVEEIKRAYRRMARKYHPDLNPGDKQAEETFKNLVEAYDVLCDPQQREKYDEINQTKKKSKKNRRNTKVSKGKARRSNSVTDYQQYGPDFNRFVEQTFAKKRSQANQNPQTSRRVAPDDRQAYRPGTRKTAYKVQGRDADYTEKERPRDVEARLKLPLEKAYRGGKERIRLEDGRSLEIDMPSGMIDGQQMRLRGQGLDGGDLYLTITIADHCFFKIQGKDIFCKVPVTPSEAVLGSAIKVPTLDGLVQMSVPKGVKSGQRLRLAGKGYPVEGERGDQLVEMQIVVPSEPSEAERELYEQLKAVETFNPRDSIMKSDK</sequence>
<dbReference type="GO" id="GO:0042026">
    <property type="term" value="P:protein refolding"/>
    <property type="evidence" value="ECO:0007669"/>
    <property type="project" value="TreeGrafter"/>
</dbReference>
<feature type="compositionally biased region" description="Polar residues" evidence="2">
    <location>
        <begin position="121"/>
        <end position="130"/>
    </location>
</feature>
<name>A0A5B8NPY5_9CHRO</name>
<dbReference type="Proteomes" id="UP000318453">
    <property type="component" value="Chromosome"/>
</dbReference>
<feature type="compositionally biased region" description="Basic residues" evidence="2">
    <location>
        <begin position="73"/>
        <end position="93"/>
    </location>
</feature>
<dbReference type="CDD" id="cd10747">
    <property type="entry name" value="DnaJ_C"/>
    <property type="match status" value="1"/>
</dbReference>
<dbReference type="SMART" id="SM00271">
    <property type="entry name" value="DnaJ"/>
    <property type="match status" value="1"/>
</dbReference>
<dbReference type="OrthoDB" id="9779889at2"/>
<protein>
    <submittedName>
        <fullName evidence="4">J domain-containing protein</fullName>
    </submittedName>
</protein>
<evidence type="ECO:0000256" key="2">
    <source>
        <dbReference type="SAM" id="MobiDB-lite"/>
    </source>
</evidence>
<feature type="region of interest" description="Disordered" evidence="2">
    <location>
        <begin position="71"/>
        <end position="102"/>
    </location>
</feature>
<gene>
    <name evidence="4" type="ORF">FRE64_14745</name>
</gene>
<reference evidence="4" key="1">
    <citation type="submission" date="2019-08" db="EMBL/GenBank/DDBJ databases">
        <title>Carotenoids and Carotenoid Binding Proteins in the Halophilic Cyanobacterium Euhalothece sp. ZM00.</title>
        <authorList>
            <person name="Cho S.M."/>
            <person name="Song J.Y."/>
            <person name="Park Y.-I."/>
        </authorList>
    </citation>
    <scope>NUCLEOTIDE SEQUENCE [LARGE SCALE GENOMIC DNA]</scope>
    <source>
        <strain evidence="4">Z-M001</strain>
    </source>
</reference>
<dbReference type="Pfam" id="PF01556">
    <property type="entry name" value="DnaJ_C"/>
    <property type="match status" value="1"/>
</dbReference>
<dbReference type="PRINTS" id="PR00625">
    <property type="entry name" value="JDOMAIN"/>
</dbReference>
<accession>A0A5B8NPY5</accession>
<dbReference type="Gene3D" id="2.60.260.20">
    <property type="entry name" value="Urease metallochaperone UreE, N-terminal domain"/>
    <property type="match status" value="2"/>
</dbReference>
<dbReference type="PANTHER" id="PTHR43096:SF52">
    <property type="entry name" value="DNAJ HOMOLOG 1, MITOCHONDRIAL-RELATED"/>
    <property type="match status" value="1"/>
</dbReference>
<dbReference type="AlphaFoldDB" id="A0A5B8NPY5"/>
<dbReference type="InterPro" id="IPR001623">
    <property type="entry name" value="DnaJ_domain"/>
</dbReference>
<dbReference type="CDD" id="cd06257">
    <property type="entry name" value="DnaJ"/>
    <property type="match status" value="1"/>
</dbReference>
<dbReference type="FunFam" id="2.60.260.20:FF:000013">
    <property type="entry name" value="DnaJ subfamily B member 11"/>
    <property type="match status" value="1"/>
</dbReference>
<dbReference type="RefSeq" id="WP_146296925.1">
    <property type="nucleotide sequence ID" value="NZ_CP042326.1"/>
</dbReference>
<dbReference type="PROSITE" id="PS50076">
    <property type="entry name" value="DNAJ_2"/>
    <property type="match status" value="1"/>
</dbReference>
<dbReference type="GO" id="GO:0051082">
    <property type="term" value="F:unfolded protein binding"/>
    <property type="evidence" value="ECO:0007669"/>
    <property type="project" value="InterPro"/>
</dbReference>
<organism evidence="4 5">
    <name type="scientific">Euhalothece natronophila Z-M001</name>
    <dbReference type="NCBI Taxonomy" id="522448"/>
    <lineage>
        <taxon>Bacteria</taxon>
        <taxon>Bacillati</taxon>
        <taxon>Cyanobacteriota</taxon>
        <taxon>Cyanophyceae</taxon>
        <taxon>Oscillatoriophycideae</taxon>
        <taxon>Chroococcales</taxon>
        <taxon>Halothecacae</taxon>
        <taxon>Halothece cluster</taxon>
        <taxon>Euhalothece</taxon>
    </lineage>
</organism>
<dbReference type="InterPro" id="IPR002939">
    <property type="entry name" value="DnaJ_C"/>
</dbReference>
<keyword evidence="1" id="KW-0143">Chaperone</keyword>
<dbReference type="SUPFAM" id="SSF49493">
    <property type="entry name" value="HSP40/DnaJ peptide-binding domain"/>
    <property type="match status" value="2"/>
</dbReference>
<proteinExistence type="predicted"/>
<keyword evidence="5" id="KW-1185">Reference proteome</keyword>
<evidence type="ECO:0000313" key="5">
    <source>
        <dbReference type="Proteomes" id="UP000318453"/>
    </source>
</evidence>
<dbReference type="EMBL" id="CP042326">
    <property type="protein sequence ID" value="QDZ41088.1"/>
    <property type="molecule type" value="Genomic_DNA"/>
</dbReference>
<dbReference type="KEGG" id="enn:FRE64_14745"/>
<evidence type="ECO:0000259" key="3">
    <source>
        <dbReference type="PROSITE" id="PS50076"/>
    </source>
</evidence>
<feature type="region of interest" description="Disordered" evidence="2">
    <location>
        <begin position="117"/>
        <end position="163"/>
    </location>
</feature>
<evidence type="ECO:0000256" key="1">
    <source>
        <dbReference type="ARBA" id="ARBA00023186"/>
    </source>
</evidence>
<dbReference type="Gene3D" id="1.10.287.110">
    <property type="entry name" value="DnaJ domain"/>
    <property type="match status" value="1"/>
</dbReference>
<dbReference type="InterPro" id="IPR018253">
    <property type="entry name" value="DnaJ_domain_CS"/>
</dbReference>
<feature type="compositionally biased region" description="Basic and acidic residues" evidence="2">
    <location>
        <begin position="152"/>
        <end position="163"/>
    </location>
</feature>
<feature type="domain" description="J" evidence="3">
    <location>
        <begin position="6"/>
        <end position="71"/>
    </location>
</feature>
<dbReference type="Pfam" id="PF00226">
    <property type="entry name" value="DnaJ"/>
    <property type="match status" value="1"/>
</dbReference>
<dbReference type="InterPro" id="IPR036869">
    <property type="entry name" value="J_dom_sf"/>
</dbReference>
<evidence type="ECO:0000313" key="4">
    <source>
        <dbReference type="EMBL" id="QDZ41088.1"/>
    </source>
</evidence>
<dbReference type="SUPFAM" id="SSF46565">
    <property type="entry name" value="Chaperone J-domain"/>
    <property type="match status" value="1"/>
</dbReference>
<dbReference type="PROSITE" id="PS00636">
    <property type="entry name" value="DNAJ_1"/>
    <property type="match status" value="1"/>
</dbReference>
<dbReference type="PANTHER" id="PTHR43096">
    <property type="entry name" value="DNAJ HOMOLOG 1, MITOCHONDRIAL-RELATED"/>
    <property type="match status" value="1"/>
</dbReference>
<dbReference type="InterPro" id="IPR008971">
    <property type="entry name" value="HSP40/DnaJ_pept-bd"/>
</dbReference>